<dbReference type="Proteomes" id="UP001432075">
    <property type="component" value="Chromosome"/>
</dbReference>
<protein>
    <recommendedName>
        <fullName evidence="4">AAA+ ATPase domain-containing protein</fullName>
    </recommendedName>
</protein>
<name>A0ABZ1RFY4_9ACTN</name>
<organism evidence="2 3">
    <name type="scientific">Streptomyces goshikiensis</name>
    <dbReference type="NCBI Taxonomy" id="1942"/>
    <lineage>
        <taxon>Bacteria</taxon>
        <taxon>Bacillati</taxon>
        <taxon>Actinomycetota</taxon>
        <taxon>Actinomycetes</taxon>
        <taxon>Kitasatosporales</taxon>
        <taxon>Streptomycetaceae</taxon>
        <taxon>Streptomyces</taxon>
    </lineage>
</organism>
<gene>
    <name evidence="2" type="ORF">OHU17_07125</name>
</gene>
<evidence type="ECO:0000313" key="3">
    <source>
        <dbReference type="Proteomes" id="UP001432075"/>
    </source>
</evidence>
<reference evidence="2" key="1">
    <citation type="submission" date="2022-10" db="EMBL/GenBank/DDBJ databases">
        <title>The complete genomes of actinobacterial strains from the NBC collection.</title>
        <authorList>
            <person name="Joergensen T.S."/>
            <person name="Alvarez Arevalo M."/>
            <person name="Sterndorff E.B."/>
            <person name="Faurdal D."/>
            <person name="Vuksanovic O."/>
            <person name="Mourched A.-S."/>
            <person name="Charusanti P."/>
            <person name="Shaw S."/>
            <person name="Blin K."/>
            <person name="Weber T."/>
        </authorList>
    </citation>
    <scope>NUCLEOTIDE SEQUENCE</scope>
    <source>
        <strain evidence="2">NBC_00283</strain>
    </source>
</reference>
<evidence type="ECO:0008006" key="4">
    <source>
        <dbReference type="Google" id="ProtNLM"/>
    </source>
</evidence>
<evidence type="ECO:0000313" key="2">
    <source>
        <dbReference type="EMBL" id="WUO45626.1"/>
    </source>
</evidence>
<dbReference type="EMBL" id="CP108057">
    <property type="protein sequence ID" value="WUO45626.1"/>
    <property type="molecule type" value="Genomic_DNA"/>
</dbReference>
<keyword evidence="3" id="KW-1185">Reference proteome</keyword>
<proteinExistence type="predicted"/>
<feature type="compositionally biased region" description="Basic and acidic residues" evidence="1">
    <location>
        <begin position="497"/>
        <end position="509"/>
    </location>
</feature>
<dbReference type="SUPFAM" id="SSF52540">
    <property type="entry name" value="P-loop containing nucleoside triphosphate hydrolases"/>
    <property type="match status" value="1"/>
</dbReference>
<dbReference type="Gene3D" id="3.40.50.300">
    <property type="entry name" value="P-loop containing nucleotide triphosphate hydrolases"/>
    <property type="match status" value="1"/>
</dbReference>
<evidence type="ECO:0000256" key="1">
    <source>
        <dbReference type="SAM" id="MobiDB-lite"/>
    </source>
</evidence>
<sequence>MTAKTRSKDVEAPVAPRDEVADGLVLLGDPLGDVLAVLDHSELNDLLNRVGKTQRTRLLQRLRVPAMGKLTPTICGHALSQLRAQRPSGQRLFDAQILGRPLYEGLSQARAEWVAGTGSGVLEESLEQAPRAELLLTAFAFWNRDPGQARVLAWALRNRALPSWPAGQVTAIADACDRLASEWAEHRGAPAPVLPAAPAEDGIAPVTGGQDFPLDDAEGCEQVAVGLERLFEEAETSVRQAADLLHEGRVPAADAWDPAVALSHHLTALQVGLASAGALPPGIVPARRQEVTALLRERARRLDSRGQLVPALERAAAAVSAQPHTAIVELRAQAVRLCRPESWDDEDIGLAELVADVVALGDAVEQDDEAGIEQLDARLRTALPEAVRPVVLLILRGKAAFPAARNVTAEPVAGNSGDPVVAEGEAVAEEEPAVEPHVATAETVTRVDESGDREQTLVVVTPPLVVETPLAAVEHAPPGDDAGSRGGDGQAQSGQEGDGRGAAEDHTSRQDAGGPDETRPVPEPSQAGRTAPSPSVDGQPDPADEMIADVLRHGESALAYHAALAAGRVELAASLKLFVLAESMRTTTGACAESLRGGLADVGGDPVQGLPDRLLRAAALFRACLVSADPAAGELLRPLAESLYELPGLRATLTVAAEACARGQLSAYELSPAASTGDGSADTDVDVSSVCALAKESLVEPRSLHFPRANEIVREWWSEIGPVGSVLHAVARDDRARLDFVRAELLALRKPEALDQRLTATDNQKRHKKARLQGAARRRILQYAHESLDLVHDWLTSVQNLASFRPPAVFSHLAERIEQCGPEMEAELTELCSAAQPLVAATASRSLTAMRAGVALLGTGRLSGVEPAPVSALNADLLRCTSLEFDPELLPARPVTLDDVRRARETDWETAAREHAAAENYATARTALEMFELNGGRSEVVSQLSEEHHRLRAVSRQEVSALHREVRLRVETAARLGQLPEPGRSLVTAQLEAIGGEFGGDNLGTIRRECGEIIHQLAVLSEQAKNTFRAAAAQQLNESNASASLADEIRALIGRGDLATAEEFLIAARAGGEPPTVDPVTDFEAFFPGVCEALSAGVTPELIKSAANGAHHHGLDFSGLTPAQCSQAAEALTSLSQLYNQWNALRSRTRHLRLALRLAGIEYDQEHEAGLTNPPNRRWFDITDVKLVGPARLPQFGSGANGRLRVMTTRAVPNARTLLGWIEQDVSQLPVLVVIAGALSAAQRRALAAECVSRRDKPIMILDACALAFLAARGTGLFATTERILAPFSAVTPYFPEASDTLPAEMFYGRTEELSAVLDPQGSSILYGGRRLGKSALLKAAAARYRSTKHHESLYIPLPSGMGLTPYVLWDLLASSLEQSGIAQRRKHRANTMRQVEEDINGWLSRDKARKLLILFDECDEFFDGDAREGFVHTTALRNLMSSSGRRFKPVFAGLHQVQRFAALPNQPLAGAHFGEPLVIGPLSPGAAYRLLHDPMRALGISFQSDMLIHRALAYANYHPKIIQHIGLALVNETHNCRTPDSEPPWTIDEDMLERVIGSAALAKSIRDTVRLTLHLDPRYKLIALVLALYAYRHGVDQPVAGRELRAECGEWWPNALSATTPDEYRALLEEMVGLGVLAADDTGWRLRSSNVLRLLGTPAGIEEELSSQENDAVTALSATHARRPLPGHRISPLTEAQIADLTARRNGLRIVIGTSAAGLDDVFAALTSQRERVPGRVAPLITPTKPSDYKKQLTAGTPGRSHRVIVSDMRKFGSLRLALEQAITLQPPEGVSRCVVALVDPSNVDHLRELTEADEENMVFLRLATADGLRSWTSEEDPMAPFSDPAQRVALLQATGGWPMLLNHVLGLALRGHSPQKALVRLAEDLRDAEGARLLKDSGLSGAAPLHALVQQLADFDEPLPWEDLVELLQPEHPDIKLLLSALRRMNVVVDVGRKGLAMEPVLASAWKAHIRR</sequence>
<feature type="region of interest" description="Disordered" evidence="1">
    <location>
        <begin position="474"/>
        <end position="543"/>
    </location>
</feature>
<dbReference type="InterPro" id="IPR027417">
    <property type="entry name" value="P-loop_NTPase"/>
</dbReference>
<dbReference type="RefSeq" id="WP_328775549.1">
    <property type="nucleotide sequence ID" value="NZ_CP108057.1"/>
</dbReference>
<accession>A0ABZ1RFY4</accession>